<dbReference type="SUPFAM" id="SSF52833">
    <property type="entry name" value="Thioredoxin-like"/>
    <property type="match status" value="1"/>
</dbReference>
<evidence type="ECO:0000259" key="2">
    <source>
        <dbReference type="PROSITE" id="PS51352"/>
    </source>
</evidence>
<feature type="signal peptide" evidence="1">
    <location>
        <begin position="1"/>
        <end position="28"/>
    </location>
</feature>
<dbReference type="InterPro" id="IPR006311">
    <property type="entry name" value="TAT_signal"/>
</dbReference>
<dbReference type="InterPro" id="IPR036249">
    <property type="entry name" value="Thioredoxin-like_sf"/>
</dbReference>
<dbReference type="PANTHER" id="PTHR42852">
    <property type="entry name" value="THIOL:DISULFIDE INTERCHANGE PROTEIN DSBE"/>
    <property type="match status" value="1"/>
</dbReference>
<dbReference type="PROSITE" id="PS51352">
    <property type="entry name" value="THIOREDOXIN_2"/>
    <property type="match status" value="1"/>
</dbReference>
<protein>
    <submittedName>
        <fullName evidence="3">TlpA disulfide reductase family protein</fullName>
    </submittedName>
</protein>
<feature type="chain" id="PRO_5046903905" evidence="1">
    <location>
        <begin position="29"/>
        <end position="168"/>
    </location>
</feature>
<proteinExistence type="predicted"/>
<dbReference type="Gene3D" id="3.40.30.10">
    <property type="entry name" value="Glutaredoxin"/>
    <property type="match status" value="1"/>
</dbReference>
<dbReference type="InterPro" id="IPR050553">
    <property type="entry name" value="Thioredoxin_ResA/DsbE_sf"/>
</dbReference>
<comment type="caution">
    <text evidence="3">The sequence shown here is derived from an EMBL/GenBank/DDBJ whole genome shotgun (WGS) entry which is preliminary data.</text>
</comment>
<evidence type="ECO:0000313" key="3">
    <source>
        <dbReference type="EMBL" id="MDR4125144.1"/>
    </source>
</evidence>
<dbReference type="PROSITE" id="PS51318">
    <property type="entry name" value="TAT"/>
    <property type="match status" value="1"/>
</dbReference>
<evidence type="ECO:0000313" key="4">
    <source>
        <dbReference type="Proteomes" id="UP001232156"/>
    </source>
</evidence>
<dbReference type="InterPro" id="IPR000866">
    <property type="entry name" value="AhpC/TSA"/>
</dbReference>
<name>A0ABU1D3Y6_9BURK</name>
<dbReference type="CDD" id="cd02966">
    <property type="entry name" value="TlpA_like_family"/>
    <property type="match status" value="1"/>
</dbReference>
<dbReference type="Pfam" id="PF00578">
    <property type="entry name" value="AhpC-TSA"/>
    <property type="match status" value="1"/>
</dbReference>
<feature type="domain" description="Thioredoxin" evidence="2">
    <location>
        <begin position="26"/>
        <end position="168"/>
    </location>
</feature>
<dbReference type="InterPro" id="IPR013766">
    <property type="entry name" value="Thioredoxin_domain"/>
</dbReference>
<dbReference type="RefSeq" id="WP_165278386.1">
    <property type="nucleotide sequence ID" value="NZ_JAUZQE010000006.1"/>
</dbReference>
<reference evidence="3 4" key="1">
    <citation type="submission" date="2023-08" db="EMBL/GenBank/DDBJ databases">
        <title>Alcaligenaceae gen. nov., a novel taxon isolated from the sludge of Yixing Pesticide Factory.</title>
        <authorList>
            <person name="Ruan L."/>
        </authorList>
    </citation>
    <scope>NUCLEOTIDE SEQUENCE [LARGE SCALE GENOMIC DNA]</scope>
    <source>
        <strain evidence="3 4">LG-2</strain>
    </source>
</reference>
<dbReference type="Proteomes" id="UP001232156">
    <property type="component" value="Unassembled WGS sequence"/>
</dbReference>
<accession>A0ABU1D3Y6</accession>
<gene>
    <name evidence="3" type="ORF">Q8947_03980</name>
</gene>
<organism evidence="3 4">
    <name type="scientific">Yanghanlia caeni</name>
    <dbReference type="NCBI Taxonomy" id="3064283"/>
    <lineage>
        <taxon>Bacteria</taxon>
        <taxon>Pseudomonadati</taxon>
        <taxon>Pseudomonadota</taxon>
        <taxon>Betaproteobacteria</taxon>
        <taxon>Burkholderiales</taxon>
        <taxon>Alcaligenaceae</taxon>
        <taxon>Yanghanlia</taxon>
    </lineage>
</organism>
<keyword evidence="4" id="KW-1185">Reference proteome</keyword>
<dbReference type="PANTHER" id="PTHR42852:SF13">
    <property type="entry name" value="PROTEIN DIPZ"/>
    <property type="match status" value="1"/>
</dbReference>
<keyword evidence="1" id="KW-0732">Signal</keyword>
<sequence>MNRRDFLRHGAGLAVGAALLQAPIFAAASGPAATFLANSFPNLQGEFVALSSYAGKPLVVNFWATWCAPCIKEMPDLDELARKYPGMTFLGVAVDTQANVERFLKKVQVSYPLVIAGHGGIEKMKALGNTKGGLPYTVIFDAQSRIHHEVLGQVDPAKLDARLAELAG</sequence>
<evidence type="ECO:0000256" key="1">
    <source>
        <dbReference type="SAM" id="SignalP"/>
    </source>
</evidence>
<dbReference type="EMBL" id="JAUZQE010000006">
    <property type="protein sequence ID" value="MDR4125144.1"/>
    <property type="molecule type" value="Genomic_DNA"/>
</dbReference>